<dbReference type="EMBL" id="JBHTAR010000011">
    <property type="protein sequence ID" value="MFC7199845.1"/>
    <property type="molecule type" value="Genomic_DNA"/>
</dbReference>
<evidence type="ECO:0000313" key="10">
    <source>
        <dbReference type="EMBL" id="MFC7199845.1"/>
    </source>
</evidence>
<evidence type="ECO:0000256" key="1">
    <source>
        <dbReference type="ARBA" id="ARBA00001974"/>
    </source>
</evidence>
<evidence type="ECO:0000256" key="6">
    <source>
        <dbReference type="RuleBase" id="RU362125"/>
    </source>
</evidence>
<reference evidence="10 11" key="1">
    <citation type="journal article" date="2019" name="Int. J. Syst. Evol. Microbiol.">
        <title>The Global Catalogue of Microorganisms (GCM) 10K type strain sequencing project: providing services to taxonomists for standard genome sequencing and annotation.</title>
        <authorList>
            <consortium name="The Broad Institute Genomics Platform"/>
            <consortium name="The Broad Institute Genome Sequencing Center for Infectious Disease"/>
            <person name="Wu L."/>
            <person name="Ma J."/>
        </authorList>
    </citation>
    <scope>NUCLEOTIDE SEQUENCE [LARGE SCALE GENOMIC DNA]</scope>
    <source>
        <strain evidence="10 11">XZGYJ-43</strain>
    </source>
</reference>
<comment type="caution">
    <text evidence="10">The sequence shown here is derived from an EMBL/GenBank/DDBJ whole genome shotgun (WGS) entry which is preliminary data.</text>
</comment>
<name>A0ABD5Z3W8_9EURY</name>
<protein>
    <submittedName>
        <fullName evidence="10">Acyl-CoA dehydrogenase family protein</fullName>
    </submittedName>
</protein>
<keyword evidence="3 6" id="KW-0285">Flavoprotein</keyword>
<dbReference type="InterPro" id="IPR009100">
    <property type="entry name" value="AcylCoA_DH/oxidase_NM_dom_sf"/>
</dbReference>
<dbReference type="RefSeq" id="WP_279529768.1">
    <property type="nucleotide sequence ID" value="NZ_CP122312.1"/>
</dbReference>
<evidence type="ECO:0000256" key="3">
    <source>
        <dbReference type="ARBA" id="ARBA00022630"/>
    </source>
</evidence>
<dbReference type="PROSITE" id="PS00073">
    <property type="entry name" value="ACYL_COA_DH_2"/>
    <property type="match status" value="1"/>
</dbReference>
<dbReference type="InterPro" id="IPR013786">
    <property type="entry name" value="AcylCoA_DH/ox_N"/>
</dbReference>
<dbReference type="FunFam" id="2.40.110.10:FF:000001">
    <property type="entry name" value="Acyl-CoA dehydrogenase, mitochondrial"/>
    <property type="match status" value="1"/>
</dbReference>
<keyword evidence="4 6" id="KW-0274">FAD</keyword>
<feature type="domain" description="Acyl-CoA dehydrogenase/oxidase C-terminal" evidence="7">
    <location>
        <begin position="230"/>
        <end position="378"/>
    </location>
</feature>
<dbReference type="Pfam" id="PF02770">
    <property type="entry name" value="Acyl-CoA_dh_M"/>
    <property type="match status" value="1"/>
</dbReference>
<sequence>MDFTLPDEHRMIRDTVREFCEEEIRPIAQEIEDEHRFPEEIFDELADLDVMGVPIAEEYGGLGGDTLMYSLVAEELGRISGSIGLSYVAHSSLASKPIEKFGTDEQKEEWLRPLAEGEYLGSWALTEPGSGSDASDMDTTATKEGDEYVLNGTKQFITNASVAGSVLVKAVTEPGAGYDGISTFVVDPRNDDGFEVTTEWDKMGLNASPTCEIQFDDCRIPEDRLLGEEGDGWEQTKQTLDGGRISIAALSTGLAQGAYECAREYSTEREQFGQAISKFDAVRDKVVEMDRKVERARLLTHKAASQYDVGEDVTRISALAKLDASEAAREVAEESIQVHGGYGYTTDFDPQRYFRDAKLMEIGEGTSEIQHLVVGRELGL</sequence>
<dbReference type="InterPro" id="IPR037069">
    <property type="entry name" value="AcylCoA_DH/ox_N_sf"/>
</dbReference>
<comment type="cofactor">
    <cofactor evidence="1 6">
        <name>FAD</name>
        <dbReference type="ChEBI" id="CHEBI:57692"/>
    </cofactor>
</comment>
<dbReference type="Pfam" id="PF02771">
    <property type="entry name" value="Acyl-CoA_dh_N"/>
    <property type="match status" value="1"/>
</dbReference>
<evidence type="ECO:0000259" key="7">
    <source>
        <dbReference type="Pfam" id="PF00441"/>
    </source>
</evidence>
<evidence type="ECO:0000256" key="4">
    <source>
        <dbReference type="ARBA" id="ARBA00022827"/>
    </source>
</evidence>
<feature type="domain" description="Acyl-CoA oxidase/dehydrogenase middle" evidence="8">
    <location>
        <begin position="123"/>
        <end position="218"/>
    </location>
</feature>
<dbReference type="InterPro" id="IPR036250">
    <property type="entry name" value="AcylCo_DH-like_C"/>
</dbReference>
<proteinExistence type="inferred from homology"/>
<dbReference type="SUPFAM" id="SSF56645">
    <property type="entry name" value="Acyl-CoA dehydrogenase NM domain-like"/>
    <property type="match status" value="1"/>
</dbReference>
<comment type="similarity">
    <text evidence="2 6">Belongs to the acyl-CoA dehydrogenase family.</text>
</comment>
<dbReference type="PIRSF" id="PIRSF016578">
    <property type="entry name" value="HsaA"/>
    <property type="match status" value="1"/>
</dbReference>
<dbReference type="Pfam" id="PF00441">
    <property type="entry name" value="Acyl-CoA_dh_1"/>
    <property type="match status" value="1"/>
</dbReference>
<keyword evidence="5 6" id="KW-0560">Oxidoreductase</keyword>
<gene>
    <name evidence="10" type="ORF">ACFQJ9_10580</name>
</gene>
<dbReference type="Gene3D" id="1.10.540.10">
    <property type="entry name" value="Acyl-CoA dehydrogenase/oxidase, N-terminal domain"/>
    <property type="match status" value="1"/>
</dbReference>
<accession>A0ABD5Z3W8</accession>
<feature type="domain" description="Acyl-CoA dehydrogenase/oxidase N-terminal" evidence="9">
    <location>
        <begin position="7"/>
        <end position="118"/>
    </location>
</feature>
<organism evidence="10 11">
    <name type="scientific">Halospeciosus flavus</name>
    <dbReference type="NCBI Taxonomy" id="3032283"/>
    <lineage>
        <taxon>Archaea</taxon>
        <taxon>Methanobacteriati</taxon>
        <taxon>Methanobacteriota</taxon>
        <taxon>Stenosarchaea group</taxon>
        <taxon>Halobacteria</taxon>
        <taxon>Halobacteriales</taxon>
        <taxon>Halobacteriaceae</taxon>
        <taxon>Halospeciosus</taxon>
    </lineage>
</organism>
<dbReference type="GO" id="GO:0016627">
    <property type="term" value="F:oxidoreductase activity, acting on the CH-CH group of donors"/>
    <property type="evidence" value="ECO:0007669"/>
    <property type="project" value="UniProtKB-ARBA"/>
</dbReference>
<evidence type="ECO:0000313" key="11">
    <source>
        <dbReference type="Proteomes" id="UP001596447"/>
    </source>
</evidence>
<dbReference type="Proteomes" id="UP001596447">
    <property type="component" value="Unassembled WGS sequence"/>
</dbReference>
<dbReference type="FunFam" id="1.20.140.10:FF:000004">
    <property type="entry name" value="Acyl-CoA dehydrogenase FadE25"/>
    <property type="match status" value="1"/>
</dbReference>
<dbReference type="Gene3D" id="2.40.110.10">
    <property type="entry name" value="Butyryl-CoA Dehydrogenase, subunit A, domain 2"/>
    <property type="match status" value="1"/>
</dbReference>
<dbReference type="AlphaFoldDB" id="A0ABD5Z3W8"/>
<dbReference type="SUPFAM" id="SSF47203">
    <property type="entry name" value="Acyl-CoA dehydrogenase C-terminal domain-like"/>
    <property type="match status" value="1"/>
</dbReference>
<evidence type="ECO:0000256" key="2">
    <source>
        <dbReference type="ARBA" id="ARBA00009347"/>
    </source>
</evidence>
<evidence type="ECO:0000259" key="8">
    <source>
        <dbReference type="Pfam" id="PF02770"/>
    </source>
</evidence>
<dbReference type="PANTHER" id="PTHR43884:SF12">
    <property type="entry name" value="ISOVALERYL-COA DEHYDROGENASE, MITOCHONDRIAL-RELATED"/>
    <property type="match status" value="1"/>
</dbReference>
<evidence type="ECO:0000259" key="9">
    <source>
        <dbReference type="Pfam" id="PF02771"/>
    </source>
</evidence>
<evidence type="ECO:0000256" key="5">
    <source>
        <dbReference type="ARBA" id="ARBA00023002"/>
    </source>
</evidence>
<dbReference type="InterPro" id="IPR046373">
    <property type="entry name" value="Acyl-CoA_Oxase/DH_mid-dom_sf"/>
</dbReference>
<dbReference type="InterPro" id="IPR009075">
    <property type="entry name" value="AcylCo_DH/oxidase_C"/>
</dbReference>
<dbReference type="InterPro" id="IPR006089">
    <property type="entry name" value="Acyl-CoA_DH_CS"/>
</dbReference>
<dbReference type="PANTHER" id="PTHR43884">
    <property type="entry name" value="ACYL-COA DEHYDROGENASE"/>
    <property type="match status" value="1"/>
</dbReference>
<dbReference type="Gene3D" id="1.20.140.10">
    <property type="entry name" value="Butyryl-CoA Dehydrogenase, subunit A, domain 3"/>
    <property type="match status" value="1"/>
</dbReference>
<dbReference type="FunFam" id="1.10.540.10:FF:000002">
    <property type="entry name" value="Acyl-CoA dehydrogenase FadE19"/>
    <property type="match status" value="1"/>
</dbReference>
<dbReference type="InterPro" id="IPR006091">
    <property type="entry name" value="Acyl-CoA_Oxase/DH_mid-dom"/>
</dbReference>
<keyword evidence="11" id="KW-1185">Reference proteome</keyword>